<evidence type="ECO:0000256" key="3">
    <source>
        <dbReference type="RuleBase" id="RU004466"/>
    </source>
</evidence>
<dbReference type="GO" id="GO:0046872">
    <property type="term" value="F:metal ion binding"/>
    <property type="evidence" value="ECO:0007669"/>
    <property type="project" value="UniProtKB-KW"/>
</dbReference>
<dbReference type="InterPro" id="IPR008949">
    <property type="entry name" value="Isoprenoid_synthase_dom_sf"/>
</dbReference>
<dbReference type="Gene3D" id="1.10.600.10">
    <property type="entry name" value="Farnesyl Diphosphate Synthase"/>
    <property type="match status" value="1"/>
</dbReference>
<evidence type="ECO:0000256" key="2">
    <source>
        <dbReference type="ARBA" id="ARBA00022842"/>
    </source>
</evidence>
<evidence type="ECO:0000313" key="4">
    <source>
        <dbReference type="EMBL" id="CAG9288773.1"/>
    </source>
</evidence>
<dbReference type="GO" id="GO:0004659">
    <property type="term" value="F:prenyltransferase activity"/>
    <property type="evidence" value="ECO:0007669"/>
    <property type="project" value="InterPro"/>
</dbReference>
<dbReference type="EMBL" id="OU594944">
    <property type="protein sequence ID" value="CAG9288773.1"/>
    <property type="molecule type" value="Genomic_DNA"/>
</dbReference>
<comment type="similarity">
    <text evidence="3">Belongs to the FPP/GGPP synthase family.</text>
</comment>
<dbReference type="SFLD" id="SFLDS00005">
    <property type="entry name" value="Isoprenoid_Synthase_Type_I"/>
    <property type="match status" value="1"/>
</dbReference>
<organism evidence="4">
    <name type="scientific">Phaeodactylum tricornutum</name>
    <name type="common">Diatom</name>
    <dbReference type="NCBI Taxonomy" id="2850"/>
    <lineage>
        <taxon>Eukaryota</taxon>
        <taxon>Sar</taxon>
        <taxon>Stramenopiles</taxon>
        <taxon>Ochrophyta</taxon>
        <taxon>Bacillariophyta</taxon>
        <taxon>Bacillariophyceae</taxon>
        <taxon>Bacillariophycidae</taxon>
        <taxon>Naviculales</taxon>
        <taxon>Phaeodactylaceae</taxon>
        <taxon>Phaeodactylum</taxon>
    </lineage>
</organism>
<accession>A0A8J9X6V9</accession>
<sequence>MSSQETKKVSSDVAPLLPHQSDPSLLEAFRYINSVPGKDVRGKLIDCFQLWLKVESTEILDSIKDIVGDLHNASLLIDDIEDNSKLRRGNPVAHSIFGIPQVINCSNYVYFLALEKVHALNSPTAMQVFVGELLNLHRGQGHDIAWRDSIRCPTEGEYLTMVQDKTGGLFRLAVGLMQCFATTHRDTDFSNLVNNLAMYFQIRDDFINLADEEYMKSKSFCEDLTEGKFSFPIIHAIRSDESDTRILSILKQRPDDVDVKRYAQVLLKDSGSLDYTREKCSALKRDVVAEIGNLGGNPPLLKVLDMLDVQLEKMSIDAPGERRSVEIDEA</sequence>
<dbReference type="Pfam" id="PF00348">
    <property type="entry name" value="polyprenyl_synt"/>
    <property type="match status" value="1"/>
</dbReference>
<dbReference type="SUPFAM" id="SSF48576">
    <property type="entry name" value="Terpenoid synthases"/>
    <property type="match status" value="1"/>
</dbReference>
<evidence type="ECO:0008006" key="5">
    <source>
        <dbReference type="Google" id="ProtNLM"/>
    </source>
</evidence>
<dbReference type="InterPro" id="IPR000092">
    <property type="entry name" value="Polyprenyl_synt"/>
</dbReference>
<proteinExistence type="inferred from homology"/>
<dbReference type="Proteomes" id="UP000836788">
    <property type="component" value="Chromosome 3"/>
</dbReference>
<keyword evidence="3" id="KW-0808">Transferase</keyword>
<protein>
    <recommendedName>
        <fullName evidence="5">Geranylgeranyl diphosphate synthase</fullName>
    </recommendedName>
</protein>
<keyword evidence="2" id="KW-0460">Magnesium</keyword>
<evidence type="ECO:0000256" key="1">
    <source>
        <dbReference type="ARBA" id="ARBA00022723"/>
    </source>
</evidence>
<reference evidence="4" key="1">
    <citation type="submission" date="2022-02" db="EMBL/GenBank/DDBJ databases">
        <authorList>
            <person name="Giguere J D."/>
        </authorList>
    </citation>
    <scope>NUCLEOTIDE SEQUENCE</scope>
    <source>
        <strain evidence="4">CCAP 1055/1</strain>
    </source>
</reference>
<dbReference type="PANTHER" id="PTHR12001">
    <property type="entry name" value="GERANYLGERANYL PYROPHOSPHATE SYNTHASE"/>
    <property type="match status" value="1"/>
</dbReference>
<keyword evidence="1" id="KW-0479">Metal-binding</keyword>
<dbReference type="AlphaFoldDB" id="A0A8J9X6V9"/>
<dbReference type="PANTHER" id="PTHR12001:SF44">
    <property type="entry name" value="GERANYLGERANYL PYROPHOSPHATE SYNTHASE"/>
    <property type="match status" value="1"/>
</dbReference>
<dbReference type="PROSITE" id="PS00723">
    <property type="entry name" value="POLYPRENYL_SYNTHASE_1"/>
    <property type="match status" value="1"/>
</dbReference>
<dbReference type="OMA" id="FYSKAFF"/>
<name>A0A8J9X6V9_PHATR</name>
<dbReference type="CDD" id="cd00685">
    <property type="entry name" value="Trans_IPPS_HT"/>
    <property type="match status" value="1"/>
</dbReference>
<dbReference type="InterPro" id="IPR033749">
    <property type="entry name" value="Polyprenyl_synt_CS"/>
</dbReference>
<gene>
    <name evidence="4" type="ORF">PTTT1_LOCUS39565</name>
</gene>
<dbReference type="GO" id="GO:0008299">
    <property type="term" value="P:isoprenoid biosynthetic process"/>
    <property type="evidence" value="ECO:0007669"/>
    <property type="project" value="InterPro"/>
</dbReference>